<dbReference type="AlphaFoldDB" id="A0A9Q1BID7"/>
<proteinExistence type="predicted"/>
<keyword evidence="2" id="KW-1185">Reference proteome</keyword>
<organism evidence="1 2">
    <name type="scientific">Holothuria leucospilota</name>
    <name type="common">Black long sea cucumber</name>
    <name type="synonym">Mertensiothuria leucospilota</name>
    <dbReference type="NCBI Taxonomy" id="206669"/>
    <lineage>
        <taxon>Eukaryota</taxon>
        <taxon>Metazoa</taxon>
        <taxon>Echinodermata</taxon>
        <taxon>Eleutherozoa</taxon>
        <taxon>Echinozoa</taxon>
        <taxon>Holothuroidea</taxon>
        <taxon>Aspidochirotacea</taxon>
        <taxon>Aspidochirotida</taxon>
        <taxon>Holothuriidae</taxon>
        <taxon>Holothuria</taxon>
    </lineage>
</organism>
<reference evidence="1" key="1">
    <citation type="submission" date="2021-10" db="EMBL/GenBank/DDBJ databases">
        <title>Tropical sea cucumber genome reveals ecological adaptation and Cuvierian tubules defense mechanism.</title>
        <authorList>
            <person name="Chen T."/>
        </authorList>
    </citation>
    <scope>NUCLEOTIDE SEQUENCE</scope>
    <source>
        <strain evidence="1">Nanhai2018</strain>
        <tissue evidence="1">Muscle</tissue>
    </source>
</reference>
<dbReference type="OrthoDB" id="5849335at2759"/>
<dbReference type="Proteomes" id="UP001152320">
    <property type="component" value="Chromosome 16"/>
</dbReference>
<protein>
    <submittedName>
        <fullName evidence="1">Uncharacterized protein</fullName>
    </submittedName>
</protein>
<evidence type="ECO:0000313" key="2">
    <source>
        <dbReference type="Proteomes" id="UP001152320"/>
    </source>
</evidence>
<comment type="caution">
    <text evidence="1">The sequence shown here is derived from an EMBL/GenBank/DDBJ whole genome shotgun (WGS) entry which is preliminary data.</text>
</comment>
<evidence type="ECO:0000313" key="1">
    <source>
        <dbReference type="EMBL" id="KAJ8026567.1"/>
    </source>
</evidence>
<gene>
    <name evidence="1" type="ORF">HOLleu_31436</name>
</gene>
<dbReference type="EMBL" id="JAIZAY010000016">
    <property type="protein sequence ID" value="KAJ8026567.1"/>
    <property type="molecule type" value="Genomic_DNA"/>
</dbReference>
<sequence>MRMTQHRSAIKTKKIDQPVANHFNLPHHSIDKLLFIAIEQNDSWDNRSRKDKRKFLGMSTQDYVAIRPEYPKRLTSILIEGITL</sequence>
<name>A0A9Q1BID7_HOLLE</name>
<accession>A0A9Q1BID7</accession>